<feature type="transmembrane region" description="Helical" evidence="1">
    <location>
        <begin position="12"/>
        <end position="31"/>
    </location>
</feature>
<comment type="caution">
    <text evidence="2">The sequence shown here is derived from an EMBL/GenBank/DDBJ whole genome shotgun (WGS) entry which is preliminary data.</text>
</comment>
<keyword evidence="1" id="KW-0812">Transmembrane</keyword>
<evidence type="ECO:0000256" key="1">
    <source>
        <dbReference type="SAM" id="Phobius"/>
    </source>
</evidence>
<dbReference type="Proteomes" id="UP000285961">
    <property type="component" value="Unassembled WGS sequence"/>
</dbReference>
<dbReference type="Gene3D" id="3.40.50.1110">
    <property type="entry name" value="SGNH hydrolase"/>
    <property type="match status" value="1"/>
</dbReference>
<dbReference type="EMBL" id="QZKI01000089">
    <property type="protein sequence ID" value="RJP68728.1"/>
    <property type="molecule type" value="Genomic_DNA"/>
</dbReference>
<evidence type="ECO:0000313" key="3">
    <source>
        <dbReference type="Proteomes" id="UP000285961"/>
    </source>
</evidence>
<dbReference type="AlphaFoldDB" id="A0A419EW75"/>
<keyword evidence="1" id="KW-1133">Transmembrane helix</keyword>
<keyword evidence="2" id="KW-0378">Hydrolase</keyword>
<dbReference type="GO" id="GO:0016788">
    <property type="term" value="F:hydrolase activity, acting on ester bonds"/>
    <property type="evidence" value="ECO:0007669"/>
    <property type="project" value="UniProtKB-ARBA"/>
</dbReference>
<keyword evidence="1" id="KW-0472">Membrane</keyword>
<dbReference type="SUPFAM" id="SSF52266">
    <property type="entry name" value="SGNH hydrolase"/>
    <property type="match status" value="1"/>
</dbReference>
<organism evidence="2 3">
    <name type="scientific">Candidatus Abyssobacteria bacterium SURF_17</name>
    <dbReference type="NCBI Taxonomy" id="2093361"/>
    <lineage>
        <taxon>Bacteria</taxon>
        <taxon>Pseudomonadati</taxon>
        <taxon>Candidatus Hydrogenedentota</taxon>
        <taxon>Candidatus Abyssobacteria</taxon>
    </lineage>
</organism>
<reference evidence="2 3" key="1">
    <citation type="journal article" date="2017" name="ISME J.">
        <title>Energy and carbon metabolisms in a deep terrestrial subsurface fluid microbial community.</title>
        <authorList>
            <person name="Momper L."/>
            <person name="Jungbluth S.P."/>
            <person name="Lee M.D."/>
            <person name="Amend J.P."/>
        </authorList>
    </citation>
    <scope>NUCLEOTIDE SEQUENCE [LARGE SCALE GENOMIC DNA]</scope>
    <source>
        <strain evidence="2">SURF_17</strain>
    </source>
</reference>
<name>A0A419EW75_9BACT</name>
<gene>
    <name evidence="2" type="ORF">C4532_12185</name>
</gene>
<evidence type="ECO:0000313" key="2">
    <source>
        <dbReference type="EMBL" id="RJP68728.1"/>
    </source>
</evidence>
<dbReference type="InterPro" id="IPR036514">
    <property type="entry name" value="SGNH_hydro_sf"/>
</dbReference>
<proteinExistence type="predicted"/>
<dbReference type="CDD" id="cd00229">
    <property type="entry name" value="SGNH_hydrolase"/>
    <property type="match status" value="1"/>
</dbReference>
<accession>A0A419EW75</accession>
<sequence length="519" mass="58827">MHAEQKRMTWLYYAIMCLVAIAPLILLGLYARSKFDALFERYVLSYVLSNMSEDDKKKIYAQFVAQSPGIYEAIPEPLVGRLLQQNIRNEHYRAEVVSNNAGMRSTRPYERKRPDRYRILCLGDSVVFGMAGREEDRLGDQIQEILRALGTKVNGKEIEVYSIGVPGWTTLNEATYLSSRLSDYDPDLVLVVMFPNDITDSIGVSGTGQMTFAFSPECRTDGSGVFANVWPSRFGVVTSGNLLQDDLGPESRSRWEKAFASWKRLEDLLNENGKKMILGLIDWDPLFTELSKAFYERSKMTSPFILTNNFENALPHDYHPDRAGHRIIALHYLHTLARLGWLPLNADSLEPLDSRLNAAITHPPSPEKIRALKSEKIAKFLDEEIDFDRMSERNVMAILGGIYPYKMPGDSKVRCSGSLKSGFLLKRNESASRVVIEIEVPSYVELYPFKLEATLDGSRVVELILDSQHSGGRHQLKANMPKPHGKESAVEIVLRTDSYWTTIDDPVMRSYVLISARQE</sequence>
<protein>
    <submittedName>
        <fullName evidence="2">SGNH/GDSL hydrolase family protein</fullName>
    </submittedName>
</protein>